<accession>A0A812ISY5</accession>
<gene>
    <name evidence="1" type="ORF">SPIL2461_LOCUS372</name>
</gene>
<proteinExistence type="predicted"/>
<dbReference type="EMBL" id="CAJNIZ010000255">
    <property type="protein sequence ID" value="CAE7157129.1"/>
    <property type="molecule type" value="Genomic_DNA"/>
</dbReference>
<comment type="caution">
    <text evidence="1">The sequence shown here is derived from an EMBL/GenBank/DDBJ whole genome shotgun (WGS) entry which is preliminary data.</text>
</comment>
<name>A0A812ISY5_SYMPI</name>
<evidence type="ECO:0000313" key="2">
    <source>
        <dbReference type="Proteomes" id="UP000649617"/>
    </source>
</evidence>
<keyword evidence="2" id="KW-1185">Reference proteome</keyword>
<dbReference type="Proteomes" id="UP000649617">
    <property type="component" value="Unassembled WGS sequence"/>
</dbReference>
<reference evidence="1" key="1">
    <citation type="submission" date="2021-02" db="EMBL/GenBank/DDBJ databases">
        <authorList>
            <person name="Dougan E. K."/>
            <person name="Rhodes N."/>
            <person name="Thang M."/>
            <person name="Chan C."/>
        </authorList>
    </citation>
    <scope>NUCLEOTIDE SEQUENCE</scope>
</reference>
<dbReference type="AlphaFoldDB" id="A0A812ISY5"/>
<organism evidence="1 2">
    <name type="scientific">Symbiodinium pilosum</name>
    <name type="common">Dinoflagellate</name>
    <dbReference type="NCBI Taxonomy" id="2952"/>
    <lineage>
        <taxon>Eukaryota</taxon>
        <taxon>Sar</taxon>
        <taxon>Alveolata</taxon>
        <taxon>Dinophyceae</taxon>
        <taxon>Suessiales</taxon>
        <taxon>Symbiodiniaceae</taxon>
        <taxon>Symbiodinium</taxon>
    </lineage>
</organism>
<evidence type="ECO:0000313" key="1">
    <source>
        <dbReference type="EMBL" id="CAE7157129.1"/>
    </source>
</evidence>
<sequence length="186" mass="20367">MYGHLLPFLSQKPLSVNAGFPQSWSEQLPVPVAGDRSFAMAVERSVRFALVLSGLEPTEASWWSSVGLRRALVECMQEALMVQGLRPPAPAEFALLRVGVSSLARSAARSKPRQEEVKGVIEQADRKALALEHAQRNARSVQPPQLWDDLWSAASRQDCHFGGFGRMLSQDVEALKGEAICSKASL</sequence>
<protein>
    <submittedName>
        <fullName evidence="1">Uncharacterized protein</fullName>
    </submittedName>
</protein>